<evidence type="ECO:0000256" key="1">
    <source>
        <dbReference type="SAM" id="MobiDB-lite"/>
    </source>
</evidence>
<comment type="caution">
    <text evidence="2">The sequence shown here is derived from an EMBL/GenBank/DDBJ whole genome shotgun (WGS) entry which is preliminary data.</text>
</comment>
<gene>
    <name evidence="2" type="ORF">T03_2902</name>
</gene>
<dbReference type="Proteomes" id="UP000054653">
    <property type="component" value="Unassembled WGS sequence"/>
</dbReference>
<dbReference type="EMBL" id="JYDI01000049">
    <property type="protein sequence ID" value="KRY55887.1"/>
    <property type="molecule type" value="Genomic_DNA"/>
</dbReference>
<protein>
    <submittedName>
        <fullName evidence="2">Uncharacterized protein</fullName>
    </submittedName>
</protein>
<reference evidence="2 3" key="1">
    <citation type="submission" date="2015-01" db="EMBL/GenBank/DDBJ databases">
        <title>Evolution of Trichinella species and genotypes.</title>
        <authorList>
            <person name="Korhonen P.K."/>
            <person name="Edoardo P."/>
            <person name="Giuseppe L.R."/>
            <person name="Gasser R.B."/>
        </authorList>
    </citation>
    <scope>NUCLEOTIDE SEQUENCE [LARGE SCALE GENOMIC DNA]</scope>
    <source>
        <strain evidence="2">ISS120</strain>
    </source>
</reference>
<evidence type="ECO:0000313" key="3">
    <source>
        <dbReference type="Proteomes" id="UP000054653"/>
    </source>
</evidence>
<proteinExistence type="predicted"/>
<keyword evidence="3" id="KW-1185">Reference proteome</keyword>
<feature type="compositionally biased region" description="Polar residues" evidence="1">
    <location>
        <begin position="8"/>
        <end position="19"/>
    </location>
</feature>
<feature type="region of interest" description="Disordered" evidence="1">
    <location>
        <begin position="1"/>
        <end position="30"/>
    </location>
</feature>
<sequence length="64" mass="7118">MVIAKAGQQATGPSVTHANEQQAERRQQQALTSLHSAGNFTSIFGTVLIYRYKAEQQFDRQVIP</sequence>
<name>A0A0V1D2Y3_TRIBR</name>
<evidence type="ECO:0000313" key="2">
    <source>
        <dbReference type="EMBL" id="KRY55887.1"/>
    </source>
</evidence>
<dbReference type="AlphaFoldDB" id="A0A0V1D2Y3"/>
<organism evidence="2 3">
    <name type="scientific">Trichinella britovi</name>
    <name type="common">Parasitic roundworm</name>
    <dbReference type="NCBI Taxonomy" id="45882"/>
    <lineage>
        <taxon>Eukaryota</taxon>
        <taxon>Metazoa</taxon>
        <taxon>Ecdysozoa</taxon>
        <taxon>Nematoda</taxon>
        <taxon>Enoplea</taxon>
        <taxon>Dorylaimia</taxon>
        <taxon>Trichinellida</taxon>
        <taxon>Trichinellidae</taxon>
        <taxon>Trichinella</taxon>
    </lineage>
</organism>
<accession>A0A0V1D2Y3</accession>